<dbReference type="EMBL" id="FJOG01000001">
    <property type="protein sequence ID" value="CZR50377.1"/>
    <property type="molecule type" value="Genomic_DNA"/>
</dbReference>
<evidence type="ECO:0000256" key="1">
    <source>
        <dbReference type="SAM" id="MobiDB-lite"/>
    </source>
</evidence>
<dbReference type="AlphaFoldDB" id="A0A1L7WC59"/>
<dbReference type="GO" id="GO:0005773">
    <property type="term" value="C:vacuole"/>
    <property type="evidence" value="ECO:0007669"/>
    <property type="project" value="GOC"/>
</dbReference>
<feature type="region of interest" description="Disordered" evidence="1">
    <location>
        <begin position="465"/>
        <end position="489"/>
    </location>
</feature>
<dbReference type="PANTHER" id="PTHR28051:SF1">
    <property type="entry name" value="PROTEIN MTL1-RELATED"/>
    <property type="match status" value="1"/>
</dbReference>
<feature type="region of interest" description="Disordered" evidence="1">
    <location>
        <begin position="41"/>
        <end position="82"/>
    </location>
</feature>
<dbReference type="PANTHER" id="PTHR28051">
    <property type="entry name" value="PROTEIN MTL1-RELATED"/>
    <property type="match status" value="1"/>
</dbReference>
<dbReference type="OrthoDB" id="3552381at2759"/>
<protein>
    <recommendedName>
        <fullName evidence="4">Nitrogen regulatory protein areA GATA-like domain-containing protein</fullName>
    </recommendedName>
</protein>
<proteinExistence type="predicted"/>
<feature type="compositionally biased region" description="Low complexity" evidence="1">
    <location>
        <begin position="521"/>
        <end position="537"/>
    </location>
</feature>
<feature type="region of interest" description="Disordered" evidence="1">
    <location>
        <begin position="425"/>
        <end position="451"/>
    </location>
</feature>
<dbReference type="InterPro" id="IPR052292">
    <property type="entry name" value="Glucose_repression_reg"/>
</dbReference>
<reference evidence="2 3" key="1">
    <citation type="submission" date="2016-03" db="EMBL/GenBank/DDBJ databases">
        <authorList>
            <person name="Ploux O."/>
        </authorList>
    </citation>
    <scope>NUCLEOTIDE SEQUENCE [LARGE SCALE GENOMIC DNA]</scope>
    <source>
        <strain evidence="2 3">UAMH 11012</strain>
    </source>
</reference>
<name>A0A1L7WC59_9HELO</name>
<dbReference type="GO" id="GO:0042149">
    <property type="term" value="P:cellular response to glucose starvation"/>
    <property type="evidence" value="ECO:0007669"/>
    <property type="project" value="TreeGrafter"/>
</dbReference>
<evidence type="ECO:0008006" key="4">
    <source>
        <dbReference type="Google" id="ProtNLM"/>
    </source>
</evidence>
<dbReference type="Proteomes" id="UP000184330">
    <property type="component" value="Unassembled WGS sequence"/>
</dbReference>
<feature type="compositionally biased region" description="Acidic residues" evidence="1">
    <location>
        <begin position="538"/>
        <end position="548"/>
    </location>
</feature>
<evidence type="ECO:0000313" key="2">
    <source>
        <dbReference type="EMBL" id="CZR50377.1"/>
    </source>
</evidence>
<gene>
    <name evidence="2" type="ORF">PAC_00249</name>
</gene>
<feature type="region of interest" description="Disordered" evidence="1">
    <location>
        <begin position="518"/>
        <end position="569"/>
    </location>
</feature>
<accession>A0A1L7WC59</accession>
<evidence type="ECO:0000313" key="3">
    <source>
        <dbReference type="Proteomes" id="UP000184330"/>
    </source>
</evidence>
<organism evidence="2 3">
    <name type="scientific">Phialocephala subalpina</name>
    <dbReference type="NCBI Taxonomy" id="576137"/>
    <lineage>
        <taxon>Eukaryota</taxon>
        <taxon>Fungi</taxon>
        <taxon>Dikarya</taxon>
        <taxon>Ascomycota</taxon>
        <taxon>Pezizomycotina</taxon>
        <taxon>Leotiomycetes</taxon>
        <taxon>Helotiales</taxon>
        <taxon>Mollisiaceae</taxon>
        <taxon>Phialocephala</taxon>
        <taxon>Phialocephala fortinii species complex</taxon>
    </lineage>
</organism>
<dbReference type="STRING" id="576137.A0A1L7WC59"/>
<dbReference type="GO" id="GO:0007039">
    <property type="term" value="P:protein catabolic process in the vacuole"/>
    <property type="evidence" value="ECO:0007669"/>
    <property type="project" value="TreeGrafter"/>
</dbReference>
<feature type="compositionally biased region" description="Low complexity" evidence="1">
    <location>
        <begin position="65"/>
        <end position="82"/>
    </location>
</feature>
<sequence length="607" mass="67275">MDDDYRPQDEYFEWDDIMVYKGPSGIHDDLKDPLVSGFRPTPGRSFSFDSSDSAGEEDFAWSDASSLSTTPSSLSSTGSLSLRSLKEDKSDAEIDFPSYDDATTCQSCVTIGIDAALALTAPPSPILEPVSDAMASGALPDADDEPLSRTVSRGEVHVGARDDFDLNIQPFRNVNYLTHDWCEEDIPSTWRYVVSRRADWAETTTRRKSIWRPFNNIPRYENALWRSWAQRRFQLNTVSPDTINWMKSCDETTLYGPFMMTADEFTPSTSVVADAARSTKLRSKTTKKPLLKRPPMSEILLRGSIPTFVSSRISNGETHQTAFQAKPSYDPSVACPGMSVAQRRELTSVARTRAGLSQPKPPKSVKFLNEVEQWEIIKVRVSSKNRRTLKKIASTTLERAAYNLPAPIKTAAPNHWSPDSLWSYNPENSPDKETAEGGWTGIGGEEDEGSLYPAPIRIHKQKKQFPAIPDPPKSKHHASHTRNSAISMGNGSLAQHLSNLKYEEEVDDELDYLIAIASPQGSLSPPTSESSNSGSSEDSIDTSDEDEIPFFGTGDIADEKNARKSGFVTRDAKGVRGMGIGVRIVGEESETERQLYDEMEEYDLVLG</sequence>
<keyword evidence="3" id="KW-1185">Reference proteome</keyword>